<dbReference type="InterPro" id="IPR052894">
    <property type="entry name" value="AsmA-related"/>
</dbReference>
<name>A0A1M5I716_9BACT</name>
<keyword evidence="4" id="KW-0472">Membrane</keyword>
<protein>
    <recommendedName>
        <fullName evidence="5">Translocation and assembly module TamB C-terminal domain-containing protein</fullName>
    </recommendedName>
</protein>
<comment type="subcellular location">
    <subcellularLocation>
        <location evidence="1">Membrane</location>
        <topology evidence="1">Single-pass membrane protein</topology>
    </subcellularLocation>
</comment>
<keyword evidence="3" id="KW-1133">Transmembrane helix</keyword>
<sequence length="1592" mass="177058">MLLSLVLLILLVLGFLHTEWGQNYVVRQVTQRLSRDLRTRIAINNVEIGFFNRLNLEGVLVEDQRKDTLLYAGALTVRITDWFFLREKAELKYIGLENAVIKLQRSDSVWNYQFMADYFASPGSSGPKKKSGIELDLKEVELRNVSFLQKDGWVGRDMAVRVGVMNLDANQLSITQQVIDINSLELVRPYFSLFDYDGKRPPKPIAAKPAKDKDTTSGPFNADNWRMAVRYISLKDGAFLSDQDSTHATHTYFDGAHLGFRKITGTIEGVKLVGDTLRARMNLSTKERSGFTVNKIAANFRLHPGMMEFANLELRTPESMLGNYFAMHYPSINSMKDFIHAVQMDANFRNSTIHSNDLAFFAPELRSWNRTLRISGKAEGTVDDLSAENVIATAGANTFFAGDFSLVGLPDITTTFINVKANQLRTTYTDAISLAPALRRVSTPNLRQLQFLRFNGNFTGFLNDFVTFGTIQTALGTVVSDLNMKLPAGKPPVYSGSLSTSGFRLGSFLNDTKLGKLSFAGNVKGRGFEWRSLNANLDGTIRAIEYNGYNFQNITAKGRVANRTLDGDFIIKDPNADLRIRGLVDLASKVPVFRAEAQIDYANLRLLGITPQDLVLKGNFDLDFRGNNLNNFVGRARITEASLLRDGQPLPFDSLTLTASIRDGVKNLRASSNELDAEINGRYDLASLPDAFTLFLNRYYPSYIRPPRRQLPAQSFSFRITTGIIEDYIKLLNPNFTGFNNSEISGMLDLDSNKMQVRADVPQAGFKQYAFSNVALNADGNLERLMLYGSVDNAVVSDSLNFPHTTLSITASNDLSTVNLNTVANQTINSAALAAQVQTFEDGFKVLLQPSQFVINGKMWTAQEGGELDFRKNTVVQGAVVLRETDQEIRLATQPSGIGNWTDLTVNLTRVNLGDLSPLLLKQNRVDGLLNGEILVEDPQNRLNVITNLRTEALRLDNDSIGSVLAAIGYNNTTGLLAGTVDSENPDQQVSVELALDLIDSSNQHQDRISVKAKDYPVKILERFIGGLFSGLQGTTTGQLDILGEGANRDFVGRAQLHNAGLKVNFTQVFYRLDDTEIVLRENEIDFGTIKMRDSLGNTATMRGKIGHEGFQNMKFDILVRTDNKPMVLLNTTYQDNQTFYGRAMGTGSFELTGRQDDMFMNIDMVASDKDSSYITLPPGESRENGLADFMVERKYGREMTEEELRGNSTNLTYQVNLTANPMVNIEVILDELTGDIIKGRGTGTLFISAGTTEPLNIRGRYDILEGSYLFTFQSFFKKPFTIRPGGNNFIEWTGDPYGANIKFDAVYRAEKVSFAPLVQSGLVPSAAGNVNVSNFRGDINVVAKLTGELFKPTFTFELELPRSLGTANEFTYAIQQIEKNPNELNKQVTYLIVFNSFAPFENGTNQGGQFNELAYNTISGLFFGEVNKRLNQLLSKVINNNDLTFNFSGSLYNRDLVNSSRNFNINQGDVNLSVGKGFFDDRFIITFGSTLNVPLQSTLQQTVQYLPDVTAEWLINESGTVRATFFYRQNLDFFGGSSAGGGIRTTRTGASISYRKEFDSLKEFFFNKKKGRLKAQAALDSLPSGTDSVRQ</sequence>
<feature type="domain" description="Translocation and assembly module TamB C-terminal" evidence="5">
    <location>
        <begin position="1091"/>
        <end position="1559"/>
    </location>
</feature>
<evidence type="ECO:0000256" key="4">
    <source>
        <dbReference type="ARBA" id="ARBA00023136"/>
    </source>
</evidence>
<keyword evidence="2" id="KW-0812">Transmembrane</keyword>
<dbReference type="STRING" id="1302690.BUE76_15800"/>
<accession>A0A1M5I716</accession>
<evidence type="ECO:0000256" key="3">
    <source>
        <dbReference type="ARBA" id="ARBA00022989"/>
    </source>
</evidence>
<dbReference type="GO" id="GO:0090313">
    <property type="term" value="P:regulation of protein targeting to membrane"/>
    <property type="evidence" value="ECO:0007669"/>
    <property type="project" value="TreeGrafter"/>
</dbReference>
<dbReference type="GO" id="GO:0009306">
    <property type="term" value="P:protein secretion"/>
    <property type="evidence" value="ECO:0007669"/>
    <property type="project" value="InterPro"/>
</dbReference>
<dbReference type="PANTHER" id="PTHR30441">
    <property type="entry name" value="DUF748 DOMAIN-CONTAINING PROTEIN"/>
    <property type="match status" value="1"/>
</dbReference>
<dbReference type="OrthoDB" id="680700at2"/>
<organism evidence="6 7">
    <name type="scientific">Cnuella takakiae</name>
    <dbReference type="NCBI Taxonomy" id="1302690"/>
    <lineage>
        <taxon>Bacteria</taxon>
        <taxon>Pseudomonadati</taxon>
        <taxon>Bacteroidota</taxon>
        <taxon>Chitinophagia</taxon>
        <taxon>Chitinophagales</taxon>
        <taxon>Chitinophagaceae</taxon>
        <taxon>Cnuella</taxon>
    </lineage>
</organism>
<dbReference type="InterPro" id="IPR007452">
    <property type="entry name" value="TamB_C"/>
</dbReference>
<evidence type="ECO:0000256" key="2">
    <source>
        <dbReference type="ARBA" id="ARBA00022692"/>
    </source>
</evidence>
<keyword evidence="7" id="KW-1185">Reference proteome</keyword>
<dbReference type="RefSeq" id="WP_073047809.1">
    <property type="nucleotide sequence ID" value="NZ_FQUO01000022.1"/>
</dbReference>
<dbReference type="Pfam" id="PF04357">
    <property type="entry name" value="TamB"/>
    <property type="match status" value="1"/>
</dbReference>
<proteinExistence type="predicted"/>
<evidence type="ECO:0000313" key="7">
    <source>
        <dbReference type="Proteomes" id="UP000184368"/>
    </source>
</evidence>
<dbReference type="PANTHER" id="PTHR30441:SF8">
    <property type="entry name" value="DUF748 DOMAIN-CONTAINING PROTEIN"/>
    <property type="match status" value="1"/>
</dbReference>
<evidence type="ECO:0000313" key="6">
    <source>
        <dbReference type="EMBL" id="SHG23730.1"/>
    </source>
</evidence>
<evidence type="ECO:0000256" key="1">
    <source>
        <dbReference type="ARBA" id="ARBA00004167"/>
    </source>
</evidence>
<dbReference type="GO" id="GO:0005886">
    <property type="term" value="C:plasma membrane"/>
    <property type="evidence" value="ECO:0007669"/>
    <property type="project" value="InterPro"/>
</dbReference>
<gene>
    <name evidence="6" type="ORF">SAMN05444008_12214</name>
</gene>
<reference evidence="6 7" key="1">
    <citation type="submission" date="2016-11" db="EMBL/GenBank/DDBJ databases">
        <authorList>
            <person name="Jaros S."/>
            <person name="Januszkiewicz K."/>
            <person name="Wedrychowicz H."/>
        </authorList>
    </citation>
    <scope>NUCLEOTIDE SEQUENCE [LARGE SCALE GENOMIC DNA]</scope>
    <source>
        <strain evidence="6 7">DSM 26897</strain>
    </source>
</reference>
<dbReference type="Proteomes" id="UP000184368">
    <property type="component" value="Unassembled WGS sequence"/>
</dbReference>
<evidence type="ECO:0000259" key="5">
    <source>
        <dbReference type="Pfam" id="PF04357"/>
    </source>
</evidence>
<dbReference type="EMBL" id="FQUO01000022">
    <property type="protein sequence ID" value="SHG23730.1"/>
    <property type="molecule type" value="Genomic_DNA"/>
</dbReference>